<proteinExistence type="predicted"/>
<organism evidence="2 3">
    <name type="scientific">Caerostris extrusa</name>
    <name type="common">Bark spider</name>
    <name type="synonym">Caerostris bankana</name>
    <dbReference type="NCBI Taxonomy" id="172846"/>
    <lineage>
        <taxon>Eukaryota</taxon>
        <taxon>Metazoa</taxon>
        <taxon>Ecdysozoa</taxon>
        <taxon>Arthropoda</taxon>
        <taxon>Chelicerata</taxon>
        <taxon>Arachnida</taxon>
        <taxon>Araneae</taxon>
        <taxon>Araneomorphae</taxon>
        <taxon>Entelegynae</taxon>
        <taxon>Araneoidea</taxon>
        <taxon>Araneidae</taxon>
        <taxon>Caerostris</taxon>
    </lineage>
</organism>
<accession>A0AAV4V5S2</accession>
<keyword evidence="3" id="KW-1185">Reference proteome</keyword>
<feature type="region of interest" description="Disordered" evidence="1">
    <location>
        <begin position="1"/>
        <end position="31"/>
    </location>
</feature>
<comment type="caution">
    <text evidence="2">The sequence shown here is derived from an EMBL/GenBank/DDBJ whole genome shotgun (WGS) entry which is preliminary data.</text>
</comment>
<dbReference type="Proteomes" id="UP001054945">
    <property type="component" value="Unassembled WGS sequence"/>
</dbReference>
<name>A0AAV4V5S2_CAEEX</name>
<protein>
    <submittedName>
        <fullName evidence="2">Uncharacterized protein</fullName>
    </submittedName>
</protein>
<dbReference type="EMBL" id="BPLR01013985">
    <property type="protein sequence ID" value="GIY65393.1"/>
    <property type="molecule type" value="Genomic_DNA"/>
</dbReference>
<feature type="compositionally biased region" description="Basic and acidic residues" evidence="1">
    <location>
        <begin position="1"/>
        <end position="10"/>
    </location>
</feature>
<reference evidence="2 3" key="1">
    <citation type="submission" date="2021-06" db="EMBL/GenBank/DDBJ databases">
        <title>Caerostris extrusa draft genome.</title>
        <authorList>
            <person name="Kono N."/>
            <person name="Arakawa K."/>
        </authorList>
    </citation>
    <scope>NUCLEOTIDE SEQUENCE [LARGE SCALE GENOMIC DNA]</scope>
</reference>
<dbReference type="AlphaFoldDB" id="A0AAV4V5S2"/>
<evidence type="ECO:0000313" key="2">
    <source>
        <dbReference type="EMBL" id="GIY65393.1"/>
    </source>
</evidence>
<feature type="compositionally biased region" description="Polar residues" evidence="1">
    <location>
        <begin position="13"/>
        <end position="27"/>
    </location>
</feature>
<gene>
    <name evidence="2" type="ORF">CEXT_468841</name>
</gene>
<evidence type="ECO:0000313" key="3">
    <source>
        <dbReference type="Proteomes" id="UP001054945"/>
    </source>
</evidence>
<evidence type="ECO:0000256" key="1">
    <source>
        <dbReference type="SAM" id="MobiDB-lite"/>
    </source>
</evidence>
<sequence>MEALSADERSLFQGCSSPASPNTNNRCPTPEYKNSDFVTSDFVKLNNVQVDAIHHHMISIQDRIKVLNEQVRQLGSCPISNCKIHNPINFANAESTNHVNVKLNKRGNDCDSEGFKFPAKGNNIRIDNITNSNTTLPTTHNKFVPLQNVPIEETSINTAPKISPTMVRQAKDLKDQLKTINNSSPNSKITFRELLKIFPVDAKAHRSITTFLKIQKWNSL</sequence>